<dbReference type="InterPro" id="IPR012678">
    <property type="entry name" value="Ribosomal_uL23/eL15/eS24_sf"/>
</dbReference>
<dbReference type="GO" id="GO:0006412">
    <property type="term" value="P:translation"/>
    <property type="evidence" value="ECO:0007669"/>
    <property type="project" value="InterPro"/>
</dbReference>
<dbReference type="GO" id="GO:0003735">
    <property type="term" value="F:structural constituent of ribosome"/>
    <property type="evidence" value="ECO:0007669"/>
    <property type="project" value="InterPro"/>
</dbReference>
<keyword evidence="3" id="KW-0694">RNA-binding</keyword>
<dbReference type="SUPFAM" id="SSF54189">
    <property type="entry name" value="Ribosomal proteins S24e, L23 and L15e"/>
    <property type="match status" value="1"/>
</dbReference>
<keyword evidence="4 8" id="KW-0689">Ribosomal protein</keyword>
<keyword evidence="9" id="KW-0934">Plastid</keyword>
<dbReference type="EMBL" id="KY212106">
    <property type="protein sequence ID" value="ASB29716.1"/>
    <property type="molecule type" value="Genomic_DNA"/>
</dbReference>
<gene>
    <name evidence="9" type="primary">rpl23</name>
</gene>
<dbReference type="HAMAP" id="MF_01369_B">
    <property type="entry name" value="Ribosomal_uL23_B"/>
    <property type="match status" value="1"/>
</dbReference>
<dbReference type="GO" id="GO:0019843">
    <property type="term" value="F:rRNA binding"/>
    <property type="evidence" value="ECO:0007669"/>
    <property type="project" value="UniProtKB-KW"/>
</dbReference>
<dbReference type="GO" id="GO:0005840">
    <property type="term" value="C:ribosome"/>
    <property type="evidence" value="ECO:0007669"/>
    <property type="project" value="UniProtKB-KW"/>
</dbReference>
<evidence type="ECO:0000256" key="2">
    <source>
        <dbReference type="ARBA" id="ARBA00022730"/>
    </source>
</evidence>
<accession>A0A2Z2KS42</accession>
<evidence type="ECO:0000256" key="3">
    <source>
        <dbReference type="ARBA" id="ARBA00022884"/>
    </source>
</evidence>
<evidence type="ECO:0000313" key="9">
    <source>
        <dbReference type="EMBL" id="ASB29716.1"/>
    </source>
</evidence>
<reference evidence="9" key="1">
    <citation type="submission" date="2016-11" db="EMBL/GenBank/DDBJ databases">
        <title>Complete organellar and ribosomal genomic analysis of the lectotype specimen of the reef forming species Porolithon onkodes (Heydrich) Foslie.</title>
        <authorList>
            <person name="Hughey J.R."/>
            <person name="Gabrielson P.W."/>
        </authorList>
    </citation>
    <scope>NUCLEOTIDE SEQUENCE</scope>
</reference>
<name>A0A2Z2KS42_9FLOR</name>
<keyword evidence="5 8" id="KW-0687">Ribonucleoprotein</keyword>
<sequence>MNKNLNINIFQIIYKPVITDKTTKLLEKNQYCFKVNHKFNKIDIKNAIEHFFNVKVININTYHEPRKKRKVGRFSGYKKHVKKAIVTLSADSKINLFSEQ</sequence>
<evidence type="ECO:0000256" key="4">
    <source>
        <dbReference type="ARBA" id="ARBA00022980"/>
    </source>
</evidence>
<evidence type="ECO:0000256" key="7">
    <source>
        <dbReference type="ARBA" id="ARBA00035366"/>
    </source>
</evidence>
<dbReference type="FunFam" id="3.30.70.330:FF:000001">
    <property type="entry name" value="50S ribosomal protein L23"/>
    <property type="match status" value="1"/>
</dbReference>
<dbReference type="GO" id="GO:1990904">
    <property type="term" value="C:ribonucleoprotein complex"/>
    <property type="evidence" value="ECO:0007669"/>
    <property type="project" value="UniProtKB-KW"/>
</dbReference>
<geneLocation type="plastid" evidence="9"/>
<organism evidence="9">
    <name type="scientific">Porolithon onkodes</name>
    <dbReference type="NCBI Taxonomy" id="231751"/>
    <lineage>
        <taxon>Eukaryota</taxon>
        <taxon>Rhodophyta</taxon>
        <taxon>Florideophyceae</taxon>
        <taxon>Corallinophycidae</taxon>
        <taxon>Corallinales</taxon>
        <taxon>Porolithaceae</taxon>
        <taxon>Porolithon</taxon>
    </lineage>
</organism>
<dbReference type="AlphaFoldDB" id="A0A2Z2KS42"/>
<dbReference type="PROSITE" id="PS00050">
    <property type="entry name" value="RIBOSOMAL_L23"/>
    <property type="match status" value="1"/>
</dbReference>
<dbReference type="Pfam" id="PF00276">
    <property type="entry name" value="Ribosomal_L23"/>
    <property type="match status" value="1"/>
</dbReference>
<evidence type="ECO:0000256" key="6">
    <source>
        <dbReference type="ARBA" id="ARBA00035287"/>
    </source>
</evidence>
<dbReference type="NCBIfam" id="NF004363">
    <property type="entry name" value="PRK05738.2-4"/>
    <property type="match status" value="1"/>
</dbReference>
<evidence type="ECO:0000256" key="8">
    <source>
        <dbReference type="RuleBase" id="RU003934"/>
    </source>
</evidence>
<comment type="similarity">
    <text evidence="1 8">Belongs to the universal ribosomal protein uL23 family.</text>
</comment>
<dbReference type="RefSeq" id="YP_009502114.1">
    <property type="nucleotide sequence ID" value="NC_038144.1"/>
</dbReference>
<dbReference type="PANTHER" id="PTHR11620">
    <property type="entry name" value="60S RIBOSOMAL PROTEIN L23A"/>
    <property type="match status" value="1"/>
</dbReference>
<dbReference type="InterPro" id="IPR012677">
    <property type="entry name" value="Nucleotide-bd_a/b_plait_sf"/>
</dbReference>
<dbReference type="Gene3D" id="3.30.70.330">
    <property type="match status" value="1"/>
</dbReference>
<protein>
    <recommendedName>
        <fullName evidence="6">Large ribosomal subunit protein uL23c</fullName>
    </recommendedName>
    <alternativeName>
        <fullName evidence="7">50S ribosomal protein L23, chloroplastic</fullName>
    </alternativeName>
</protein>
<evidence type="ECO:0000256" key="5">
    <source>
        <dbReference type="ARBA" id="ARBA00023274"/>
    </source>
</evidence>
<dbReference type="GeneID" id="37507635"/>
<proteinExistence type="inferred from homology"/>
<dbReference type="InterPro" id="IPR013025">
    <property type="entry name" value="Ribosomal_uL23-like"/>
</dbReference>
<keyword evidence="2" id="KW-0699">rRNA-binding</keyword>
<evidence type="ECO:0000256" key="1">
    <source>
        <dbReference type="ARBA" id="ARBA00006700"/>
    </source>
</evidence>
<dbReference type="InterPro" id="IPR001014">
    <property type="entry name" value="Ribosomal_uL23_CS"/>
</dbReference>